<organism evidence="1 2">
    <name type="scientific">Vibrio zhugei</name>
    <dbReference type="NCBI Taxonomy" id="2479546"/>
    <lineage>
        <taxon>Bacteria</taxon>
        <taxon>Pseudomonadati</taxon>
        <taxon>Pseudomonadota</taxon>
        <taxon>Gammaproteobacteria</taxon>
        <taxon>Vibrionales</taxon>
        <taxon>Vibrionaceae</taxon>
        <taxon>Vibrio</taxon>
    </lineage>
</organism>
<evidence type="ECO:0000313" key="2">
    <source>
        <dbReference type="Proteomes" id="UP001595384"/>
    </source>
</evidence>
<reference evidence="2" key="1">
    <citation type="journal article" date="2019" name="Int. J. Syst. Evol. Microbiol.">
        <title>The Global Catalogue of Microorganisms (GCM) 10K type strain sequencing project: providing services to taxonomists for standard genome sequencing and annotation.</title>
        <authorList>
            <consortium name="The Broad Institute Genomics Platform"/>
            <consortium name="The Broad Institute Genome Sequencing Center for Infectious Disease"/>
            <person name="Wu L."/>
            <person name="Ma J."/>
        </authorList>
    </citation>
    <scope>NUCLEOTIDE SEQUENCE [LARGE SCALE GENOMIC DNA]</scope>
    <source>
        <strain evidence="2">KCTC 62784</strain>
    </source>
</reference>
<comment type="caution">
    <text evidence="1">The sequence shown here is derived from an EMBL/GenBank/DDBJ whole genome shotgun (WGS) entry which is preliminary data.</text>
</comment>
<accession>A0ABV7C579</accession>
<keyword evidence="2" id="KW-1185">Reference proteome</keyword>
<sequence length="166" mass="18778">MPTIVAVKNQWLHQQVEVEHPTSQSLRGRALYQSLLETQAVEPCEAEPVALSGDDLYLVDFHRLTILFAMLQSQRVDGETAQAELLEFFAQIILSAPCELYIGFCDGQPCAAAMVTDYQQEWLISDCVLTPNSRFTQQQDLINAIVTLKATHSKRPQQLWLETSQR</sequence>
<dbReference type="RefSeq" id="WP_164711794.1">
    <property type="nucleotide sequence ID" value="NZ_AP024912.1"/>
</dbReference>
<protein>
    <recommendedName>
        <fullName evidence="3">Flavodoxin</fullName>
    </recommendedName>
</protein>
<gene>
    <name evidence="1" type="ORF">ACFODT_04875</name>
</gene>
<proteinExistence type="predicted"/>
<name>A0ABV7C579_9VIBR</name>
<dbReference type="EMBL" id="JBHRSE010000033">
    <property type="protein sequence ID" value="MFC3023155.1"/>
    <property type="molecule type" value="Genomic_DNA"/>
</dbReference>
<evidence type="ECO:0000313" key="1">
    <source>
        <dbReference type="EMBL" id="MFC3023155.1"/>
    </source>
</evidence>
<dbReference type="Proteomes" id="UP001595384">
    <property type="component" value="Unassembled WGS sequence"/>
</dbReference>
<evidence type="ECO:0008006" key="3">
    <source>
        <dbReference type="Google" id="ProtNLM"/>
    </source>
</evidence>